<evidence type="ECO:0000256" key="5">
    <source>
        <dbReference type="SAM" id="Phobius"/>
    </source>
</evidence>
<gene>
    <name evidence="7" type="ORF">BSTOLATCC_MIC62269</name>
</gene>
<keyword evidence="3 5" id="KW-1133">Transmembrane helix</keyword>
<accession>A0AAU9K8D2</accession>
<evidence type="ECO:0000313" key="7">
    <source>
        <dbReference type="EMBL" id="CAG9334731.1"/>
    </source>
</evidence>
<evidence type="ECO:0000256" key="3">
    <source>
        <dbReference type="ARBA" id="ARBA00022989"/>
    </source>
</evidence>
<feature type="domain" description="Receptor ligand binding region" evidence="6">
    <location>
        <begin position="415"/>
        <end position="702"/>
    </location>
</feature>
<keyword evidence="8" id="KW-1185">Reference proteome</keyword>
<dbReference type="EMBL" id="CAJZBQ010000059">
    <property type="protein sequence ID" value="CAG9334731.1"/>
    <property type="molecule type" value="Genomic_DNA"/>
</dbReference>
<dbReference type="Pfam" id="PF01094">
    <property type="entry name" value="ANF_receptor"/>
    <property type="match status" value="1"/>
</dbReference>
<evidence type="ECO:0000256" key="2">
    <source>
        <dbReference type="ARBA" id="ARBA00022692"/>
    </source>
</evidence>
<comment type="subcellular location">
    <subcellularLocation>
        <location evidence="1">Membrane</location>
    </subcellularLocation>
</comment>
<keyword evidence="4 5" id="KW-0472">Membrane</keyword>
<dbReference type="AlphaFoldDB" id="A0AAU9K8D2"/>
<reference evidence="7" key="1">
    <citation type="submission" date="2021-09" db="EMBL/GenBank/DDBJ databases">
        <authorList>
            <consortium name="AG Swart"/>
            <person name="Singh M."/>
            <person name="Singh A."/>
            <person name="Seah K."/>
            <person name="Emmerich C."/>
        </authorList>
    </citation>
    <scope>NUCLEOTIDE SEQUENCE</scope>
    <source>
        <strain evidence="7">ATCC30299</strain>
    </source>
</reference>
<evidence type="ECO:0000256" key="1">
    <source>
        <dbReference type="ARBA" id="ARBA00004370"/>
    </source>
</evidence>
<protein>
    <recommendedName>
        <fullName evidence="6">Receptor ligand binding region domain-containing protein</fullName>
    </recommendedName>
</protein>
<name>A0AAU9K8D2_9CILI</name>
<evidence type="ECO:0000259" key="6">
    <source>
        <dbReference type="Pfam" id="PF01094"/>
    </source>
</evidence>
<dbReference type="InterPro" id="IPR028082">
    <property type="entry name" value="Peripla_BP_I"/>
</dbReference>
<feature type="transmembrane region" description="Helical" evidence="5">
    <location>
        <begin position="769"/>
        <end position="790"/>
    </location>
</feature>
<keyword evidence="2 5" id="KW-0812">Transmembrane</keyword>
<dbReference type="Proteomes" id="UP001162131">
    <property type="component" value="Unassembled WGS sequence"/>
</dbReference>
<feature type="transmembrane region" description="Helical" evidence="5">
    <location>
        <begin position="860"/>
        <end position="886"/>
    </location>
</feature>
<sequence>MNKKAKISKYFSDIGFIKILSFLAMLNLCSSFEIIIAQNDMNRFNQIWFEETKYQFESVVEWYQCDYSLISDWVNSHPNAIIVLDLSESFETQLSLSQLCKENNKIHLVPQKNQESLYDEWTYSISPSNSAQTDAYFAALAYFNWTHGLVITDKDHAYIKQKFLEYSQTFDYITIESSACLEKAVKRAIKPLGATLYYIFANSVLSSKIQETLKSKKLLLKGDGILLTQNSCYDCKNNGAIIVTAVRQEYASSQENLLISFLENLILYLLNQTAETTEEIKLLLKIYSEKKQFSIVNIQDNQRQIVGSVSAGSVTISKTLIFPGNTTDVPKSNKKILHTTVSGGSYNPGAPPLYVAPLLYYCAYTAWSLINEGALGILAHFQINYFIFDCGSVTYDKELTPACFAKDIDKFGLAHISPPSSLTTIAEINFFKNFNLTIPVVGSDSNDYSLNSTSLYPLFTRVIVSNRYLLSLSLLLFRALGWRKICVLYSDDVSSKSEYLALISNAEQYEIEILNSENLRAIPEDLNRTSIKKYSGTLKKAMDTNARLLVLFFMPPPLYYVIEELYDLGLRKGDLLIFVAKEAIFPTRIYDDNADELKIKETGVPMISISGRNWVGKVGEFAYSQILSRYNGFPLPSTCSSYDAAYLIGIALDYMINQGFDYSDPYQLNLTIRAQKFTGCTGIVSIDKSSNDRVMDAFDIMTCKIDTNSGNVTTYKVGEFRPFGSTMLSISTPLIYGDGTTVKPDDLRNQNNKCPFPDKLVRAFAKGRIIVFSICFMFALVSLAVTAYIWKKWWNIAIEELKEKQEMSLQDIIVEITIGIEFFQFAAMGPDITPINSILAKISSSLSFSLENIFALQKGIFWILIDGVFGAILFWLVLCLVVLLRLDEKYPSVTAFRFLAWLADYLMPILGDLCFMNHWLLCADLCGKNCSTWYIYIQLLHF</sequence>
<feature type="transmembrane region" description="Helical" evidence="5">
    <location>
        <begin position="898"/>
        <end position="921"/>
    </location>
</feature>
<dbReference type="SUPFAM" id="SSF53822">
    <property type="entry name" value="Periplasmic binding protein-like I"/>
    <property type="match status" value="1"/>
</dbReference>
<proteinExistence type="predicted"/>
<evidence type="ECO:0000313" key="8">
    <source>
        <dbReference type="Proteomes" id="UP001162131"/>
    </source>
</evidence>
<organism evidence="7 8">
    <name type="scientific">Blepharisma stoltei</name>
    <dbReference type="NCBI Taxonomy" id="1481888"/>
    <lineage>
        <taxon>Eukaryota</taxon>
        <taxon>Sar</taxon>
        <taxon>Alveolata</taxon>
        <taxon>Ciliophora</taxon>
        <taxon>Postciliodesmatophora</taxon>
        <taxon>Heterotrichea</taxon>
        <taxon>Heterotrichida</taxon>
        <taxon>Blepharismidae</taxon>
        <taxon>Blepharisma</taxon>
    </lineage>
</organism>
<evidence type="ECO:0000256" key="4">
    <source>
        <dbReference type="ARBA" id="ARBA00023136"/>
    </source>
</evidence>
<comment type="caution">
    <text evidence="7">The sequence shown here is derived from an EMBL/GenBank/DDBJ whole genome shotgun (WGS) entry which is preliminary data.</text>
</comment>
<dbReference type="GO" id="GO:0016020">
    <property type="term" value="C:membrane"/>
    <property type="evidence" value="ECO:0007669"/>
    <property type="project" value="UniProtKB-SubCell"/>
</dbReference>
<dbReference type="InterPro" id="IPR001828">
    <property type="entry name" value="ANF_lig-bd_rcpt"/>
</dbReference>
<dbReference type="Gene3D" id="3.40.50.2300">
    <property type="match status" value="2"/>
</dbReference>